<proteinExistence type="inferred from homology"/>
<evidence type="ECO:0000256" key="1">
    <source>
        <dbReference type="ARBA" id="ARBA00001947"/>
    </source>
</evidence>
<dbReference type="SMART" id="SM00631">
    <property type="entry name" value="Zn_pept"/>
    <property type="match status" value="1"/>
</dbReference>
<dbReference type="InterPro" id="IPR008969">
    <property type="entry name" value="CarboxyPept-like_regulatory"/>
</dbReference>
<evidence type="ECO:0000256" key="7">
    <source>
        <dbReference type="ARBA" id="ARBA00023049"/>
    </source>
</evidence>
<dbReference type="SUPFAM" id="SSF117281">
    <property type="entry name" value="Kelch motif"/>
    <property type="match status" value="1"/>
</dbReference>
<dbReference type="GO" id="GO:0006508">
    <property type="term" value="P:proteolysis"/>
    <property type="evidence" value="ECO:0007669"/>
    <property type="project" value="UniProtKB-KW"/>
</dbReference>
<dbReference type="SUPFAM" id="SSF49464">
    <property type="entry name" value="Carboxypeptidase regulatory domain-like"/>
    <property type="match status" value="1"/>
</dbReference>
<evidence type="ECO:0000313" key="10">
    <source>
        <dbReference type="EMBL" id="HHS51772.1"/>
    </source>
</evidence>
<name>A0A7C6A8J5_UNCW3</name>
<evidence type="ECO:0000256" key="2">
    <source>
        <dbReference type="ARBA" id="ARBA00005988"/>
    </source>
</evidence>
<feature type="active site" description="Proton donor/acceptor" evidence="8">
    <location>
        <position position="290"/>
    </location>
</feature>
<dbReference type="InterPro" id="IPR015915">
    <property type="entry name" value="Kelch-typ_b-propeller"/>
</dbReference>
<evidence type="ECO:0000256" key="3">
    <source>
        <dbReference type="ARBA" id="ARBA00022670"/>
    </source>
</evidence>
<dbReference type="InterPro" id="IPR033810">
    <property type="entry name" value="Carboxypeptidase_T"/>
</dbReference>
<dbReference type="AlphaFoldDB" id="A0A7C6A8J5"/>
<dbReference type="SUPFAM" id="SSF53187">
    <property type="entry name" value="Zn-dependent exopeptidases"/>
    <property type="match status" value="1"/>
</dbReference>
<dbReference type="Pfam" id="PF18962">
    <property type="entry name" value="Por_Secre_tail"/>
    <property type="match status" value="1"/>
</dbReference>
<evidence type="ECO:0000256" key="8">
    <source>
        <dbReference type="PROSITE-ProRule" id="PRU01379"/>
    </source>
</evidence>
<protein>
    <submittedName>
        <fullName evidence="10">T9SS type A sorting domain-containing protein</fullName>
    </submittedName>
</protein>
<keyword evidence="3" id="KW-0645">Protease</keyword>
<dbReference type="PANTHER" id="PTHR11705">
    <property type="entry name" value="PROTEASE FAMILY M14 CARBOXYPEPTIDASE A,B"/>
    <property type="match status" value="1"/>
</dbReference>
<dbReference type="NCBIfam" id="TIGR04183">
    <property type="entry name" value="Por_Secre_tail"/>
    <property type="match status" value="1"/>
</dbReference>
<comment type="cofactor">
    <cofactor evidence="1">
        <name>Zn(2+)</name>
        <dbReference type="ChEBI" id="CHEBI:29105"/>
    </cofactor>
</comment>
<keyword evidence="4" id="KW-0479">Metal-binding</keyword>
<sequence>MNFLTGLITVGILFGYTIPARYHSYYEMETKLDSLSLIYPNIALKCTVGFSQTESLPILALKISDNPTIEEDEPSLLFTGIHHSAELMGCELCLYLIDNLLTNYDKDSLAKKIIDSTEIWIVPIVNPDGHQVVFAGLDSTWRKNTKDNNNNGVFDLNFDGVDLNRNYNFLFDSGGSSNPSSRTYRGPTPFSEAETRAIAELAKRENFLLEICYHSDMDSAQGERVYYPWRWGDGYSPDFLFIKPIAESIAQRIVNDLGTGTYRAVLGLVDGGLARNYLYHTFGTFAYTVEVSTCYIPPEHRVDSICERNLPGAYYLLARVFGPSITGRVLDLLTGKPLRARVKIIGIDSTYPVMIPRFSDSIFGRFRRIVNPGTYTIEVSKPGYANKRVKISVGNFPVAVDIYLTPTAWTCVQEVPEKPSNRTVGPGANLVTVDDTLIFALKGNNTRDFYLYNVTNDYWSYVDSVPYSQSRKKRIKQGAALCYDQSQYLYLTKGNNSLEFWRYNLRANRNVPAWTQLPDVLGEKKLKGGTGISYVPADSYIYLLKGSGTNEFYRFRVPNGPWERLANAPGEKGFKKGSGLATSQDSLIYCLKGGAKTNEFYVYNIWDSSWRKLASLPLEGSTGRNKRIRDGGALIFAYGKCYALKGGNTLEFWEFTPPTAPTDTGQWTELEPLPLLPSGKKVKGGGALTATQNYIYALKGAKTSEFWVWYDWRKPLLGEKVVALGLVPKLAESVERSETEHKSCAECNEANNHFWLPRTSLGATILNTNNRTLRIVDVKSPDTKLEIYNSCGRKILSNPLHPNRTQTVFLQTLASGIYFIRLTAHNINLETKKIIIIK</sequence>
<keyword evidence="7" id="KW-0482">Metalloprotease</keyword>
<comment type="caution">
    <text evidence="10">The sequence shown here is derived from an EMBL/GenBank/DDBJ whole genome shotgun (WGS) entry which is preliminary data.</text>
</comment>
<comment type="similarity">
    <text evidence="2 8">Belongs to the peptidase M14 family.</text>
</comment>
<evidence type="ECO:0000256" key="4">
    <source>
        <dbReference type="ARBA" id="ARBA00022723"/>
    </source>
</evidence>
<dbReference type="Pfam" id="PF00246">
    <property type="entry name" value="Peptidase_M14"/>
    <property type="match status" value="1"/>
</dbReference>
<dbReference type="PANTHER" id="PTHR11705:SF143">
    <property type="entry name" value="SLL0236 PROTEIN"/>
    <property type="match status" value="1"/>
</dbReference>
<dbReference type="PROSITE" id="PS52035">
    <property type="entry name" value="PEPTIDASE_M14"/>
    <property type="match status" value="1"/>
</dbReference>
<dbReference type="GO" id="GO:0008270">
    <property type="term" value="F:zinc ion binding"/>
    <property type="evidence" value="ECO:0007669"/>
    <property type="project" value="InterPro"/>
</dbReference>
<dbReference type="GO" id="GO:0005615">
    <property type="term" value="C:extracellular space"/>
    <property type="evidence" value="ECO:0007669"/>
    <property type="project" value="TreeGrafter"/>
</dbReference>
<keyword evidence="5" id="KW-0378">Hydrolase</keyword>
<dbReference type="InterPro" id="IPR000834">
    <property type="entry name" value="Peptidase_M14"/>
</dbReference>
<dbReference type="EMBL" id="DTLI01000068">
    <property type="protein sequence ID" value="HHS51772.1"/>
    <property type="molecule type" value="Genomic_DNA"/>
</dbReference>
<accession>A0A7C6A8J5</accession>
<dbReference type="InterPro" id="IPR026444">
    <property type="entry name" value="Secre_tail"/>
</dbReference>
<reference evidence="10" key="1">
    <citation type="journal article" date="2020" name="mSystems">
        <title>Genome- and Community-Level Interaction Insights into Carbon Utilization and Element Cycling Functions of Hydrothermarchaeota in Hydrothermal Sediment.</title>
        <authorList>
            <person name="Zhou Z."/>
            <person name="Liu Y."/>
            <person name="Xu W."/>
            <person name="Pan J."/>
            <person name="Luo Z.H."/>
            <person name="Li M."/>
        </authorList>
    </citation>
    <scope>NUCLEOTIDE SEQUENCE [LARGE SCALE GENOMIC DNA]</scope>
    <source>
        <strain evidence="10">SpSt-876</strain>
    </source>
</reference>
<dbReference type="CDD" id="cd03859">
    <property type="entry name" value="M14_CPT"/>
    <property type="match status" value="1"/>
</dbReference>
<dbReference type="Gene3D" id="2.60.40.1120">
    <property type="entry name" value="Carboxypeptidase-like, regulatory domain"/>
    <property type="match status" value="1"/>
</dbReference>
<dbReference type="InterPro" id="IPR057246">
    <property type="entry name" value="CARBOXYPEPT_ZN_1"/>
</dbReference>
<dbReference type="Gene3D" id="2.120.10.80">
    <property type="entry name" value="Kelch-type beta propeller"/>
    <property type="match status" value="1"/>
</dbReference>
<organism evidence="10">
    <name type="scientific">candidate division WOR-3 bacterium</name>
    <dbReference type="NCBI Taxonomy" id="2052148"/>
    <lineage>
        <taxon>Bacteria</taxon>
        <taxon>Bacteria division WOR-3</taxon>
    </lineage>
</organism>
<keyword evidence="6" id="KW-0862">Zinc</keyword>
<dbReference type="PROSITE" id="PS00132">
    <property type="entry name" value="CARBOXYPEPT_ZN_1"/>
    <property type="match status" value="1"/>
</dbReference>
<feature type="domain" description="Peptidase M14" evidence="9">
    <location>
        <begin position="21"/>
        <end position="320"/>
    </location>
</feature>
<evidence type="ECO:0000256" key="6">
    <source>
        <dbReference type="ARBA" id="ARBA00022833"/>
    </source>
</evidence>
<dbReference type="Gene3D" id="3.40.630.10">
    <property type="entry name" value="Zn peptidases"/>
    <property type="match status" value="1"/>
</dbReference>
<gene>
    <name evidence="10" type="ORF">ENW73_02745</name>
</gene>
<evidence type="ECO:0000259" key="9">
    <source>
        <dbReference type="PROSITE" id="PS52035"/>
    </source>
</evidence>
<evidence type="ECO:0000256" key="5">
    <source>
        <dbReference type="ARBA" id="ARBA00022801"/>
    </source>
</evidence>
<dbReference type="GO" id="GO:0004181">
    <property type="term" value="F:metallocarboxypeptidase activity"/>
    <property type="evidence" value="ECO:0007669"/>
    <property type="project" value="InterPro"/>
</dbReference>